<dbReference type="Pfam" id="PF03972">
    <property type="entry name" value="MmgE_PrpD_N"/>
    <property type="match status" value="1"/>
</dbReference>
<dbReference type="STRING" id="1658765.Msub_10819"/>
<comment type="similarity">
    <text evidence="3">Belongs to the PrpD family.</text>
</comment>
<dbReference type="InterPro" id="IPR045337">
    <property type="entry name" value="MmgE_PrpD_C"/>
</dbReference>
<dbReference type="InterPro" id="IPR005656">
    <property type="entry name" value="MmgE_PrpD"/>
</dbReference>
<dbReference type="EMBL" id="LFBU01000001">
    <property type="protein sequence ID" value="KMQ74633.1"/>
    <property type="molecule type" value="Genomic_DNA"/>
</dbReference>
<evidence type="ECO:0000256" key="7">
    <source>
        <dbReference type="ARBA" id="ARBA00023239"/>
    </source>
</evidence>
<dbReference type="InterPro" id="IPR012705">
    <property type="entry name" value="2Me_IsoCit_deHydtase_PrpD"/>
</dbReference>
<proteinExistence type="inferred from homology"/>
<dbReference type="RefSeq" id="WP_048494814.1">
    <property type="nucleotide sequence ID" value="NZ_LFBU01000001.1"/>
</dbReference>
<evidence type="ECO:0000256" key="5">
    <source>
        <dbReference type="ARBA" id="ARBA00017240"/>
    </source>
</evidence>
<evidence type="ECO:0000256" key="1">
    <source>
        <dbReference type="ARBA" id="ARBA00000096"/>
    </source>
</evidence>
<evidence type="ECO:0000256" key="4">
    <source>
        <dbReference type="ARBA" id="ARBA00013124"/>
    </source>
</evidence>
<evidence type="ECO:0000259" key="8">
    <source>
        <dbReference type="Pfam" id="PF03972"/>
    </source>
</evidence>
<dbReference type="SUPFAM" id="SSF103378">
    <property type="entry name" value="2-methylcitrate dehydratase PrpD"/>
    <property type="match status" value="1"/>
</dbReference>
<sequence length="494" mass="55408">MSATFDINDRPDYDDLIQAIADYTLNYQVKSKEAWNTARNCLMDTLGCGLLALRFPECTKHLGPLVEGTVVPHGARVPGTSFRLDPVKAAWDIGCIIRWLDYNDTWLAAEWGHPSDNLGGILAVADHLSQKRVADGKPPLIMKEVLEAMIMAHEIQGVLALENSFNRVGLDHVVLVKVASTAVTAKLMGANREQLLSALSHAWVDGQSLRTYRHAPNAGSRKSWAAGDATSRAVRLADIAMRGEMGIPSALTAPQWGFYDVLFSKTNKDQKLKPEDKRQFSLPQEFGSYVMENVLFKISFPAEFHAQTAAEAAVTLHPQVKDRLDEIDRIVLTTHESAIRIISKQGKLANPADRDHCLQYMAAVPLIFGNLTAEHYENSFHKANPIIDRVREKMEVVEDERYSREYLEEDKRSIANAIQVFFKDGSSTDKVAVEYPIGHRRRRKEGIPLLEGKFYTNLATRFPGQRCERIDQLCRNQKALEATPVHEFASLFVI</sequence>
<evidence type="ECO:0000256" key="6">
    <source>
        <dbReference type="ARBA" id="ARBA00022532"/>
    </source>
</evidence>
<dbReference type="Gene3D" id="3.30.1330.120">
    <property type="entry name" value="2-methylcitrate dehydratase PrpD"/>
    <property type="match status" value="1"/>
</dbReference>
<reference evidence="10 11" key="1">
    <citation type="submission" date="2015-06" db="EMBL/GenBank/DDBJ databases">
        <title>Marinobacter subterrani, a genetically tractable neutrophilic iron-oxidizing strain isolated from the Soudan Iron Mine.</title>
        <authorList>
            <person name="Bonis B.M."/>
            <person name="Gralnick J.A."/>
        </authorList>
    </citation>
    <scope>NUCLEOTIDE SEQUENCE [LARGE SCALE GENOMIC DNA]</scope>
    <source>
        <strain evidence="10 11">JG233</strain>
    </source>
</reference>
<feature type="domain" description="MmgE/PrpD C-terminal" evidence="9">
    <location>
        <begin position="300"/>
        <end position="472"/>
    </location>
</feature>
<feature type="domain" description="MmgE/PrpD N-terminal" evidence="8">
    <location>
        <begin position="18"/>
        <end position="269"/>
    </location>
</feature>
<dbReference type="InterPro" id="IPR036148">
    <property type="entry name" value="MmgE/PrpD_sf"/>
</dbReference>
<keyword evidence="6" id="KW-0816">Tricarboxylic acid cycle</keyword>
<dbReference type="GO" id="GO:0006099">
    <property type="term" value="P:tricarboxylic acid cycle"/>
    <property type="evidence" value="ECO:0007669"/>
    <property type="project" value="UniProtKB-KW"/>
</dbReference>
<organism evidence="10 11">
    <name type="scientific">Marinobacter subterrani</name>
    <dbReference type="NCBI Taxonomy" id="1658765"/>
    <lineage>
        <taxon>Bacteria</taxon>
        <taxon>Pseudomonadati</taxon>
        <taxon>Pseudomonadota</taxon>
        <taxon>Gammaproteobacteria</taxon>
        <taxon>Pseudomonadales</taxon>
        <taxon>Marinobacteraceae</taxon>
        <taxon>Marinobacter</taxon>
    </lineage>
</organism>
<dbReference type="GO" id="GO:0019679">
    <property type="term" value="P:propionate metabolic process, methylcitrate cycle"/>
    <property type="evidence" value="ECO:0007669"/>
    <property type="project" value="InterPro"/>
</dbReference>
<accession>A0A0J7J834</accession>
<dbReference type="PATRIC" id="fig|1658765.3.peg.813"/>
<dbReference type="InterPro" id="IPR045336">
    <property type="entry name" value="MmgE_PrpD_N"/>
</dbReference>
<evidence type="ECO:0000256" key="3">
    <source>
        <dbReference type="ARBA" id="ARBA00006174"/>
    </source>
</evidence>
<keyword evidence="11" id="KW-1185">Reference proteome</keyword>
<dbReference type="Gene3D" id="1.10.4100.10">
    <property type="entry name" value="2-methylcitrate dehydratase PrpD"/>
    <property type="match status" value="1"/>
</dbReference>
<dbReference type="EC" id="4.2.1.79" evidence="4"/>
<comment type="caution">
    <text evidence="10">The sequence shown here is derived from an EMBL/GenBank/DDBJ whole genome shotgun (WGS) entry which is preliminary data.</text>
</comment>
<evidence type="ECO:0000256" key="2">
    <source>
        <dbReference type="ARBA" id="ARBA00005026"/>
    </source>
</evidence>
<evidence type="ECO:0000313" key="10">
    <source>
        <dbReference type="EMBL" id="KMQ74633.1"/>
    </source>
</evidence>
<dbReference type="NCBIfam" id="NF006943">
    <property type="entry name" value="PRK09425.1"/>
    <property type="match status" value="1"/>
</dbReference>
<dbReference type="UniPathway" id="UPA00946"/>
<gene>
    <name evidence="10" type="ORF">Msub_10819</name>
</gene>
<protein>
    <recommendedName>
        <fullName evidence="5">2-methylcitrate dehydratase</fullName>
        <ecNumber evidence="4">4.2.1.79</ecNumber>
    </recommendedName>
</protein>
<evidence type="ECO:0000259" key="9">
    <source>
        <dbReference type="Pfam" id="PF19305"/>
    </source>
</evidence>
<dbReference type="InterPro" id="IPR042188">
    <property type="entry name" value="MmgE/PrpD_sf_2"/>
</dbReference>
<dbReference type="NCBIfam" id="TIGR02330">
    <property type="entry name" value="prpD"/>
    <property type="match status" value="1"/>
</dbReference>
<dbReference type="Proteomes" id="UP000036102">
    <property type="component" value="Unassembled WGS sequence"/>
</dbReference>
<dbReference type="GO" id="GO:0051537">
    <property type="term" value="F:2 iron, 2 sulfur cluster binding"/>
    <property type="evidence" value="ECO:0007669"/>
    <property type="project" value="InterPro"/>
</dbReference>
<keyword evidence="7 10" id="KW-0456">Lyase</keyword>
<dbReference type="GO" id="GO:0047547">
    <property type="term" value="F:2-methylcitrate dehydratase activity"/>
    <property type="evidence" value="ECO:0007669"/>
    <property type="project" value="UniProtKB-EC"/>
</dbReference>
<comment type="pathway">
    <text evidence="2">Organic acid metabolism; propanoate degradation.</text>
</comment>
<dbReference type="AlphaFoldDB" id="A0A0J7J834"/>
<name>A0A0J7J834_9GAMM</name>
<dbReference type="InterPro" id="IPR042183">
    <property type="entry name" value="MmgE/PrpD_sf_1"/>
</dbReference>
<evidence type="ECO:0000313" key="11">
    <source>
        <dbReference type="Proteomes" id="UP000036102"/>
    </source>
</evidence>
<dbReference type="OrthoDB" id="9797528at2"/>
<dbReference type="Pfam" id="PF19305">
    <property type="entry name" value="MmgE_PrpD_C"/>
    <property type="match status" value="1"/>
</dbReference>
<comment type="catalytic activity">
    <reaction evidence="1">
        <text>(2S,3S)-2-methylcitrate = 2-methyl-cis-aconitate + H2O</text>
        <dbReference type="Rhea" id="RHEA:17725"/>
        <dbReference type="ChEBI" id="CHEBI:15377"/>
        <dbReference type="ChEBI" id="CHEBI:57872"/>
        <dbReference type="ChEBI" id="CHEBI:58853"/>
        <dbReference type="EC" id="4.2.1.79"/>
    </reaction>
</comment>
<dbReference type="PANTHER" id="PTHR16943:SF8">
    <property type="entry name" value="2-METHYLCITRATE DEHYDRATASE"/>
    <property type="match status" value="1"/>
</dbReference>
<dbReference type="PANTHER" id="PTHR16943">
    <property type="entry name" value="2-METHYLCITRATE DEHYDRATASE-RELATED"/>
    <property type="match status" value="1"/>
</dbReference>